<proteinExistence type="predicted"/>
<dbReference type="AlphaFoldDB" id="A0A8T9SNV4"/>
<keyword evidence="1" id="KW-0472">Membrane</keyword>
<keyword evidence="1" id="KW-0812">Transmembrane</keyword>
<feature type="transmembrane region" description="Helical" evidence="1">
    <location>
        <begin position="59"/>
        <end position="79"/>
    </location>
</feature>
<dbReference type="RefSeq" id="WP_245090787.1">
    <property type="nucleotide sequence ID" value="NZ_CP095053.1"/>
</dbReference>
<evidence type="ECO:0000313" key="2">
    <source>
        <dbReference type="EMBL" id="UOR03732.1"/>
    </source>
</evidence>
<keyword evidence="1" id="KW-1133">Transmembrane helix</keyword>
<sequence>MILEQRSFFSTTQLALRPHGVHVSKRSATGDVLLEFEMPYEEVLPVRVERRRPTLPHRWRTWLFVLGWLVVNALGSSYVRDRLSHTVWLAATGGVLLLGLLLYGWSAWRRYFVLVTARAHVVLSDRWRQRRELHRFANKLEQTTKDYLRYHYADVNPLGLIEPQLRRLRWLRELGVITEAEARIGTVRLTGRHTDTLQGMGHELEAPYVN</sequence>
<evidence type="ECO:0000256" key="1">
    <source>
        <dbReference type="SAM" id="Phobius"/>
    </source>
</evidence>
<gene>
    <name evidence="2" type="ORF">MUN82_12320</name>
</gene>
<protein>
    <submittedName>
        <fullName evidence="2">Uncharacterized protein</fullName>
    </submittedName>
</protein>
<dbReference type="EMBL" id="CP095053">
    <property type="protein sequence ID" value="UOR03732.1"/>
    <property type="molecule type" value="Genomic_DNA"/>
</dbReference>
<dbReference type="KEGG" id="haei:MUN82_12320"/>
<feature type="transmembrane region" description="Helical" evidence="1">
    <location>
        <begin position="85"/>
        <end position="105"/>
    </location>
</feature>
<dbReference type="Proteomes" id="UP000829925">
    <property type="component" value="Chromosome"/>
</dbReference>
<evidence type="ECO:0000313" key="3">
    <source>
        <dbReference type="Proteomes" id="UP000829925"/>
    </source>
</evidence>
<accession>A0A8T9SNV4</accession>
<keyword evidence="3" id="KW-1185">Reference proteome</keyword>
<organism evidence="2 3">
    <name type="scientific">Hymenobacter aerilatus</name>
    <dbReference type="NCBI Taxonomy" id="2932251"/>
    <lineage>
        <taxon>Bacteria</taxon>
        <taxon>Pseudomonadati</taxon>
        <taxon>Bacteroidota</taxon>
        <taxon>Cytophagia</taxon>
        <taxon>Cytophagales</taxon>
        <taxon>Hymenobacteraceae</taxon>
        <taxon>Hymenobacter</taxon>
    </lineage>
</organism>
<reference evidence="2 3" key="1">
    <citation type="submission" date="2022-04" db="EMBL/GenBank/DDBJ databases">
        <title>Hymenobacter sp. isolated from the air.</title>
        <authorList>
            <person name="Won M."/>
            <person name="Lee C.-M."/>
            <person name="Woen H.-Y."/>
            <person name="Kwon S.-W."/>
        </authorList>
    </citation>
    <scope>NUCLEOTIDE SEQUENCE [LARGE SCALE GENOMIC DNA]</scope>
    <source>
        <strain evidence="3">5413 J-13</strain>
    </source>
</reference>
<name>A0A8T9SNV4_9BACT</name>